<gene>
    <name evidence="1" type="ORF">OCU04_009961</name>
</gene>
<sequence length="125" mass="14597">MPNRELVLSCSCNENFRQPKPNKTTLLKSASFKSPSFSRPLFIICIFLALHREKSHLVEFDTRQRHGFRGCWQTKDQAHELQYEEKRTMKRIDKAFAFGRWMQDILNVDGPSATLANILLLENVN</sequence>
<protein>
    <submittedName>
        <fullName evidence="1">Uncharacterized protein</fullName>
    </submittedName>
</protein>
<dbReference type="AlphaFoldDB" id="A0A9X0ADQ8"/>
<dbReference type="Proteomes" id="UP001152300">
    <property type="component" value="Unassembled WGS sequence"/>
</dbReference>
<proteinExistence type="predicted"/>
<keyword evidence="2" id="KW-1185">Reference proteome</keyword>
<comment type="caution">
    <text evidence="1">The sequence shown here is derived from an EMBL/GenBank/DDBJ whole genome shotgun (WGS) entry which is preliminary data.</text>
</comment>
<reference evidence="1" key="1">
    <citation type="submission" date="2022-11" db="EMBL/GenBank/DDBJ databases">
        <title>Genome Resource of Sclerotinia nivalis Strain SnTB1, a Plant Pathogen Isolated from American Ginseng.</title>
        <authorList>
            <person name="Fan S."/>
        </authorList>
    </citation>
    <scope>NUCLEOTIDE SEQUENCE</scope>
    <source>
        <strain evidence="1">SnTB1</strain>
    </source>
</reference>
<accession>A0A9X0ADQ8</accession>
<dbReference type="EMBL" id="JAPEIS010000012">
    <property type="protein sequence ID" value="KAJ8060880.1"/>
    <property type="molecule type" value="Genomic_DNA"/>
</dbReference>
<name>A0A9X0ADQ8_9HELO</name>
<evidence type="ECO:0000313" key="1">
    <source>
        <dbReference type="EMBL" id="KAJ8060880.1"/>
    </source>
</evidence>
<organism evidence="1 2">
    <name type="scientific">Sclerotinia nivalis</name>
    <dbReference type="NCBI Taxonomy" id="352851"/>
    <lineage>
        <taxon>Eukaryota</taxon>
        <taxon>Fungi</taxon>
        <taxon>Dikarya</taxon>
        <taxon>Ascomycota</taxon>
        <taxon>Pezizomycotina</taxon>
        <taxon>Leotiomycetes</taxon>
        <taxon>Helotiales</taxon>
        <taxon>Sclerotiniaceae</taxon>
        <taxon>Sclerotinia</taxon>
    </lineage>
</organism>
<evidence type="ECO:0000313" key="2">
    <source>
        <dbReference type="Proteomes" id="UP001152300"/>
    </source>
</evidence>